<accession>A0A383VSU4</accession>
<reference evidence="1 3" key="1">
    <citation type="submission" date="2016-10" db="EMBL/GenBank/DDBJ databases">
        <authorList>
            <person name="Cai Z."/>
        </authorList>
    </citation>
    <scope>NUCLEOTIDE SEQUENCE [LARGE SCALE GENOMIC DNA]</scope>
</reference>
<keyword evidence="3" id="KW-1185">Reference proteome</keyword>
<evidence type="ECO:0000313" key="1">
    <source>
        <dbReference type="EMBL" id="SZX68587.1"/>
    </source>
</evidence>
<sequence length="602" mass="65107">MSGDMQAVPSSAAADPCSELWIALLAHAAASNDIKLSCKLLQLSKAFAAAARSQLAGQLQVQLKISSPLAGQKLAAWLQRNSCMLQTLQVSLTGTVVPKFALAGEAACRTLAAAMAAAQPAGLQDFAARSLTYSGAESLLCGLAGFAGQLTRLELRMQHCMKPSNKAVEVLAGMGQLGELVLHQPNSMADLDFDGGLELQQTWFSGIGQTLAQLTALTRLQVPLTIKEPLARLLLLPAGLRELRLGMDKGGRGHHGAVDTDEGSVEFGFPADGVQAREVRRQQPLNLSHLTALTKLQLSAVLPLLAEDALPASLLQLHAWQCCDLQPLLHLRSLQLLALRPSTVPGSQLLALTQLTGLQEVKLFYEGGYYQQGGCLDWSTNSMQQHAAAWPKLPLCSLGFYEDSGLQESPFNAGTHYASPLPAECLAAVVQLTGLTHLALDWSLQREGDGLLGIVQQLTGLRHLSFRWEWITQHFEGDVVPLAEFTEDQLQQAAGDVHALMRGIVECLPQLQQLHWLCDIADERMSLDLAGVQGALQDLQGLQDSALEEVLEYEQADLGYFTMQQLRDGVQRWLDEEELPDGMHRFHTAGISCCPAACCVKI</sequence>
<name>A0A383VSU4_TETOB</name>
<gene>
    <name evidence="2" type="ORF">BQ4739_LOCUS16648</name>
    <name evidence="1" type="ORF">BQ4739_LOCUS8928</name>
</gene>
<evidence type="ECO:0000313" key="2">
    <source>
        <dbReference type="EMBL" id="SZX76257.1"/>
    </source>
</evidence>
<dbReference type="EMBL" id="FNXT01001253">
    <property type="protein sequence ID" value="SZX76257.1"/>
    <property type="molecule type" value="Genomic_DNA"/>
</dbReference>
<organism evidence="1 3">
    <name type="scientific">Tetradesmus obliquus</name>
    <name type="common">Green alga</name>
    <name type="synonym">Acutodesmus obliquus</name>
    <dbReference type="NCBI Taxonomy" id="3088"/>
    <lineage>
        <taxon>Eukaryota</taxon>
        <taxon>Viridiplantae</taxon>
        <taxon>Chlorophyta</taxon>
        <taxon>core chlorophytes</taxon>
        <taxon>Chlorophyceae</taxon>
        <taxon>CS clade</taxon>
        <taxon>Sphaeropleales</taxon>
        <taxon>Scenedesmaceae</taxon>
        <taxon>Tetradesmus</taxon>
    </lineage>
</organism>
<dbReference type="AlphaFoldDB" id="A0A383VSU4"/>
<dbReference type="EMBL" id="FNXT01000866">
    <property type="protein sequence ID" value="SZX68587.1"/>
    <property type="molecule type" value="Genomic_DNA"/>
</dbReference>
<evidence type="ECO:0000313" key="3">
    <source>
        <dbReference type="Proteomes" id="UP000256970"/>
    </source>
</evidence>
<proteinExistence type="predicted"/>
<dbReference type="Proteomes" id="UP000256970">
    <property type="component" value="Unassembled WGS sequence"/>
</dbReference>
<protein>
    <submittedName>
        <fullName evidence="1">Uncharacterized protein</fullName>
    </submittedName>
</protein>